<comment type="caution">
    <text evidence="2">The sequence shown here is derived from an EMBL/GenBank/DDBJ whole genome shotgun (WGS) entry which is preliminary data.</text>
</comment>
<proteinExistence type="predicted"/>
<evidence type="ECO:0000313" key="2">
    <source>
        <dbReference type="EMBL" id="KAK9943784.1"/>
    </source>
</evidence>
<dbReference type="Gene3D" id="3.40.50.10140">
    <property type="entry name" value="Toll/interleukin-1 receptor homology (TIR) domain"/>
    <property type="match status" value="1"/>
</dbReference>
<dbReference type="Gene3D" id="3.40.50.300">
    <property type="entry name" value="P-loop containing nucleotide triphosphate hydrolases"/>
    <property type="match status" value="1"/>
</dbReference>
<gene>
    <name evidence="2" type="ORF">M0R45_009380</name>
</gene>
<feature type="domain" description="TIR" evidence="1">
    <location>
        <begin position="30"/>
        <end position="192"/>
    </location>
</feature>
<dbReference type="InterPro" id="IPR035897">
    <property type="entry name" value="Toll_tir_struct_dom_sf"/>
</dbReference>
<dbReference type="Pfam" id="PF00931">
    <property type="entry name" value="NB-ARC"/>
    <property type="match status" value="1"/>
</dbReference>
<dbReference type="PROSITE" id="PS50104">
    <property type="entry name" value="TIR"/>
    <property type="match status" value="1"/>
</dbReference>
<reference evidence="2 3" key="1">
    <citation type="journal article" date="2023" name="G3 (Bethesda)">
        <title>A chromosome-length genome assembly and annotation of blackberry (Rubus argutus, cv. 'Hillquist').</title>
        <authorList>
            <person name="Bruna T."/>
            <person name="Aryal R."/>
            <person name="Dudchenko O."/>
            <person name="Sargent D.J."/>
            <person name="Mead D."/>
            <person name="Buti M."/>
            <person name="Cavallini A."/>
            <person name="Hytonen T."/>
            <person name="Andres J."/>
            <person name="Pham M."/>
            <person name="Weisz D."/>
            <person name="Mascagni F."/>
            <person name="Usai G."/>
            <person name="Natali L."/>
            <person name="Bassil N."/>
            <person name="Fernandez G.E."/>
            <person name="Lomsadze A."/>
            <person name="Armour M."/>
            <person name="Olukolu B."/>
            <person name="Poorten T."/>
            <person name="Britton C."/>
            <person name="Davik J."/>
            <person name="Ashrafi H."/>
            <person name="Aiden E.L."/>
            <person name="Borodovsky M."/>
            <person name="Worthington M."/>
        </authorList>
    </citation>
    <scope>NUCLEOTIDE SEQUENCE [LARGE SCALE GENOMIC DNA]</scope>
    <source>
        <strain evidence="2">PI 553951</strain>
    </source>
</reference>
<accession>A0AAW1Y6D5</accession>
<dbReference type="SUPFAM" id="SSF52200">
    <property type="entry name" value="Toll/Interleukin receptor TIR domain"/>
    <property type="match status" value="1"/>
</dbReference>
<dbReference type="GO" id="GO:0007165">
    <property type="term" value="P:signal transduction"/>
    <property type="evidence" value="ECO:0007669"/>
    <property type="project" value="InterPro"/>
</dbReference>
<protein>
    <recommendedName>
        <fullName evidence="1">TIR domain-containing protein</fullName>
    </recommendedName>
</protein>
<dbReference type="Proteomes" id="UP001457282">
    <property type="component" value="Unassembled WGS sequence"/>
</dbReference>
<dbReference type="GO" id="GO:0043531">
    <property type="term" value="F:ADP binding"/>
    <property type="evidence" value="ECO:0007669"/>
    <property type="project" value="InterPro"/>
</dbReference>
<dbReference type="Pfam" id="PF01582">
    <property type="entry name" value="TIR"/>
    <property type="match status" value="1"/>
</dbReference>
<dbReference type="InterPro" id="IPR027417">
    <property type="entry name" value="P-loop_NTPase"/>
</dbReference>
<dbReference type="EMBL" id="JBEDUW010000002">
    <property type="protein sequence ID" value="KAK9943784.1"/>
    <property type="molecule type" value="Genomic_DNA"/>
</dbReference>
<dbReference type="SMART" id="SM00255">
    <property type="entry name" value="TIR"/>
    <property type="match status" value="1"/>
</dbReference>
<keyword evidence="3" id="KW-1185">Reference proteome</keyword>
<dbReference type="AlphaFoldDB" id="A0AAW1Y6D5"/>
<evidence type="ECO:0000313" key="3">
    <source>
        <dbReference type="Proteomes" id="UP001457282"/>
    </source>
</evidence>
<evidence type="ECO:0000259" key="1">
    <source>
        <dbReference type="PROSITE" id="PS50104"/>
    </source>
</evidence>
<dbReference type="SUPFAM" id="SSF52540">
    <property type="entry name" value="P-loop containing nucleoside triphosphate hydrolases"/>
    <property type="match status" value="1"/>
</dbReference>
<sequence>MAATIHGFSLDKKKTHGFSFATSTSSSPSQVLDVSLSFWGENRRYAFADNLNNALRVAKISVFMEKEARRPGTDIAPSAIQAIHKSRICVVILSRSYASSKWCLDELVCIMECWKRENKLVLPIFYGVDPSEVRSQKGRVADALNKHRYTEKSKMLKWRAALTQAANISGWDLNTKNDSTKNEDWREIDRLEERNLLPVQLGNMAELIGDIVKCIQSKGLPSRLNISMYPLRYDICDEYLNVFLQAGSQDVVIVGICGPSQMGKTAMARVMYDRILHNFDGGCFLADVGQISNQPNYQKGLVHLQEKLLSDILSERVVRISNASIGVHLIEQKLCSKRVLVVLDNVDHLIQMYALIGDRSFFGLGSKIIITTRNVNLLEVFRVDQILLAQGRPLPPNVAVIWEQYQQSRCTIAGLKEFMEAFNQQTQEKLRYLEVLLLQERQKKETQARLISELLEARSKHSEDVAIREEDGAWNCGRGKSRSGKVVVIDGDGCSSTGWSWWRRS</sequence>
<organism evidence="2 3">
    <name type="scientific">Rubus argutus</name>
    <name type="common">Southern blackberry</name>
    <dbReference type="NCBI Taxonomy" id="59490"/>
    <lineage>
        <taxon>Eukaryota</taxon>
        <taxon>Viridiplantae</taxon>
        <taxon>Streptophyta</taxon>
        <taxon>Embryophyta</taxon>
        <taxon>Tracheophyta</taxon>
        <taxon>Spermatophyta</taxon>
        <taxon>Magnoliopsida</taxon>
        <taxon>eudicotyledons</taxon>
        <taxon>Gunneridae</taxon>
        <taxon>Pentapetalae</taxon>
        <taxon>rosids</taxon>
        <taxon>fabids</taxon>
        <taxon>Rosales</taxon>
        <taxon>Rosaceae</taxon>
        <taxon>Rosoideae</taxon>
        <taxon>Rosoideae incertae sedis</taxon>
        <taxon>Rubus</taxon>
    </lineage>
</organism>
<dbReference type="InterPro" id="IPR044974">
    <property type="entry name" value="Disease_R_plants"/>
</dbReference>
<dbReference type="PANTHER" id="PTHR11017:SF509">
    <property type="entry name" value="ADP-RIBOSYL CYCLASE_CYCLIC ADP-RIBOSE HYDROLASE"/>
    <property type="match status" value="1"/>
</dbReference>
<dbReference type="GO" id="GO:0006952">
    <property type="term" value="P:defense response"/>
    <property type="evidence" value="ECO:0007669"/>
    <property type="project" value="InterPro"/>
</dbReference>
<dbReference type="InterPro" id="IPR000157">
    <property type="entry name" value="TIR_dom"/>
</dbReference>
<name>A0AAW1Y6D5_RUBAR</name>
<dbReference type="PRINTS" id="PR00364">
    <property type="entry name" value="DISEASERSIST"/>
</dbReference>
<dbReference type="PANTHER" id="PTHR11017">
    <property type="entry name" value="LEUCINE-RICH REPEAT-CONTAINING PROTEIN"/>
    <property type="match status" value="1"/>
</dbReference>
<dbReference type="InterPro" id="IPR002182">
    <property type="entry name" value="NB-ARC"/>
</dbReference>